<proteinExistence type="inferred from homology"/>
<dbReference type="GO" id="GO:0071424">
    <property type="term" value="F:rRNA (cytosine-N4-)-methyltransferase activity"/>
    <property type="evidence" value="ECO:0007669"/>
    <property type="project" value="UniProtKB-UniRule"/>
</dbReference>
<dbReference type="PIRSF" id="PIRSF004486">
    <property type="entry name" value="MraW"/>
    <property type="match status" value="1"/>
</dbReference>
<feature type="binding site" evidence="6">
    <location>
        <begin position="40"/>
        <end position="42"/>
    </location>
    <ligand>
        <name>S-adenosyl-L-methionine</name>
        <dbReference type="ChEBI" id="CHEBI:59789"/>
    </ligand>
</feature>
<feature type="binding site" evidence="6">
    <location>
        <position position="87"/>
    </location>
    <ligand>
        <name>S-adenosyl-L-methionine</name>
        <dbReference type="ChEBI" id="CHEBI:59789"/>
    </ligand>
</feature>
<reference evidence="7 8" key="1">
    <citation type="journal article" date="2016" name="Nat. Commun.">
        <title>Thousands of microbial genomes shed light on interconnected biogeochemical processes in an aquifer system.</title>
        <authorList>
            <person name="Anantharaman K."/>
            <person name="Brown C.T."/>
            <person name="Hug L.A."/>
            <person name="Sharon I."/>
            <person name="Castelle C.J."/>
            <person name="Probst A.J."/>
            <person name="Thomas B.C."/>
            <person name="Singh A."/>
            <person name="Wilkins M.J."/>
            <person name="Karaoz U."/>
            <person name="Brodie E.L."/>
            <person name="Williams K.H."/>
            <person name="Hubbard S.S."/>
            <person name="Banfield J.F."/>
        </authorList>
    </citation>
    <scope>NUCLEOTIDE SEQUENCE [LARGE SCALE GENOMIC DNA]</scope>
</reference>
<dbReference type="InterPro" id="IPR002903">
    <property type="entry name" value="RsmH"/>
</dbReference>
<dbReference type="AlphaFoldDB" id="A0A1F7UA27"/>
<feature type="binding site" evidence="6">
    <location>
        <position position="60"/>
    </location>
    <ligand>
        <name>S-adenosyl-L-methionine</name>
        <dbReference type="ChEBI" id="CHEBI:59789"/>
    </ligand>
</feature>
<dbReference type="InterPro" id="IPR029063">
    <property type="entry name" value="SAM-dependent_MTases_sf"/>
</dbReference>
<dbReference type="SUPFAM" id="SSF81799">
    <property type="entry name" value="Putative methyltransferase TM0872, insert domain"/>
    <property type="match status" value="1"/>
</dbReference>
<keyword evidence="6" id="KW-0963">Cytoplasm</keyword>
<comment type="function">
    <text evidence="6">Specifically methylates the N4 position of cytidine in position 1402 (C1402) of 16S rRNA.</text>
</comment>
<organism evidence="7 8">
    <name type="scientific">Candidatus Uhrbacteria bacterium RIFCSPHIGHO2_02_FULL_60_10</name>
    <dbReference type="NCBI Taxonomy" id="1802392"/>
    <lineage>
        <taxon>Bacteria</taxon>
        <taxon>Candidatus Uhriibacteriota</taxon>
    </lineage>
</organism>
<name>A0A1F7UA27_9BACT</name>
<comment type="caution">
    <text evidence="6">Lacks conserved residue(s) required for the propagation of feature annotation.</text>
</comment>
<keyword evidence="3 6" id="KW-0489">Methyltransferase</keyword>
<keyword evidence="4 6" id="KW-0808">Transferase</keyword>
<dbReference type="Pfam" id="PF01795">
    <property type="entry name" value="Methyltransf_5"/>
    <property type="match status" value="1"/>
</dbReference>
<dbReference type="EMBL" id="MGEA01000014">
    <property type="protein sequence ID" value="OGL74567.1"/>
    <property type="molecule type" value="Genomic_DNA"/>
</dbReference>
<evidence type="ECO:0000313" key="7">
    <source>
        <dbReference type="EMBL" id="OGL74567.1"/>
    </source>
</evidence>
<protein>
    <recommendedName>
        <fullName evidence="6">Ribosomal RNA small subunit methyltransferase H</fullName>
        <ecNumber evidence="6">2.1.1.199</ecNumber>
    </recommendedName>
    <alternativeName>
        <fullName evidence="6">16S rRNA m(4)C1402 methyltransferase</fullName>
    </alternativeName>
    <alternativeName>
        <fullName evidence="6">rRNA (cytosine-N(4)-)-methyltransferase RsmH</fullName>
    </alternativeName>
</protein>
<dbReference type="GO" id="GO:0005737">
    <property type="term" value="C:cytoplasm"/>
    <property type="evidence" value="ECO:0007669"/>
    <property type="project" value="UniProtKB-SubCell"/>
</dbReference>
<keyword evidence="2 6" id="KW-0698">rRNA processing</keyword>
<feature type="binding site" evidence="6">
    <location>
        <position position="108"/>
    </location>
    <ligand>
        <name>S-adenosyl-L-methionine</name>
        <dbReference type="ChEBI" id="CHEBI:59789"/>
    </ligand>
</feature>
<dbReference type="Gene3D" id="3.40.50.150">
    <property type="entry name" value="Vaccinia Virus protein VP39"/>
    <property type="match status" value="1"/>
</dbReference>
<dbReference type="SUPFAM" id="SSF53335">
    <property type="entry name" value="S-adenosyl-L-methionine-dependent methyltransferases"/>
    <property type="match status" value="1"/>
</dbReference>
<comment type="similarity">
    <text evidence="1 6">Belongs to the methyltransferase superfamily. RsmH family.</text>
</comment>
<evidence type="ECO:0000256" key="5">
    <source>
        <dbReference type="ARBA" id="ARBA00022691"/>
    </source>
</evidence>
<comment type="caution">
    <text evidence="7">The sequence shown here is derived from an EMBL/GenBank/DDBJ whole genome shotgun (WGS) entry which is preliminary data.</text>
</comment>
<dbReference type="InterPro" id="IPR023397">
    <property type="entry name" value="SAM-dep_MeTrfase_MraW_recog"/>
</dbReference>
<dbReference type="NCBIfam" id="TIGR00006">
    <property type="entry name" value="16S rRNA (cytosine(1402)-N(4))-methyltransferase RsmH"/>
    <property type="match status" value="1"/>
</dbReference>
<evidence type="ECO:0000313" key="8">
    <source>
        <dbReference type="Proteomes" id="UP000177088"/>
    </source>
</evidence>
<sequence length="304" mass="33093">MENKNSEPKPKHVPVLLNEVIAGLALAPGQAVVDGTVGLGGHAAAILERTAPDGRLLGLDRDEAALDAARSQLGRFGSRVMLVRASYRDVRRVLLTHAFGPVQAALLDLGFSSLEIDDPTRGFSFRADGPLDMRFDRDQELTAAEIVNHESAEELSKMIWDFGEERFSRSIARAIVAARKTQPIVGTLALAEIIGGAVPGWYRRGRLHPATRTFQALRIAVNDELGCLRAALPEFLEALAPGGRLAVISFHSLEDRIVKNYFNEAAEQGRASVLTRRPIVAADEENAANPRARSAKLRLLRKIA</sequence>
<dbReference type="HAMAP" id="MF_01007">
    <property type="entry name" value="16SrRNA_methyltr_H"/>
    <property type="match status" value="1"/>
</dbReference>
<gene>
    <name evidence="6" type="primary">rsmH</name>
    <name evidence="7" type="ORF">A3C96_01750</name>
</gene>
<evidence type="ECO:0000256" key="6">
    <source>
        <dbReference type="HAMAP-Rule" id="MF_01007"/>
    </source>
</evidence>
<dbReference type="GO" id="GO:0070475">
    <property type="term" value="P:rRNA base methylation"/>
    <property type="evidence" value="ECO:0007669"/>
    <property type="project" value="UniProtKB-UniRule"/>
</dbReference>
<accession>A0A1F7UA27</accession>
<comment type="catalytic activity">
    <reaction evidence="6">
        <text>cytidine(1402) in 16S rRNA + S-adenosyl-L-methionine = N(4)-methylcytidine(1402) in 16S rRNA + S-adenosyl-L-homocysteine + H(+)</text>
        <dbReference type="Rhea" id="RHEA:42928"/>
        <dbReference type="Rhea" id="RHEA-COMP:10286"/>
        <dbReference type="Rhea" id="RHEA-COMP:10287"/>
        <dbReference type="ChEBI" id="CHEBI:15378"/>
        <dbReference type="ChEBI" id="CHEBI:57856"/>
        <dbReference type="ChEBI" id="CHEBI:59789"/>
        <dbReference type="ChEBI" id="CHEBI:74506"/>
        <dbReference type="ChEBI" id="CHEBI:82748"/>
        <dbReference type="EC" id="2.1.1.199"/>
    </reaction>
</comment>
<dbReference type="Proteomes" id="UP000177088">
    <property type="component" value="Unassembled WGS sequence"/>
</dbReference>
<dbReference type="EC" id="2.1.1.199" evidence="6"/>
<comment type="subcellular location">
    <subcellularLocation>
        <location evidence="6">Cytoplasm</location>
    </subcellularLocation>
</comment>
<evidence type="ECO:0000256" key="1">
    <source>
        <dbReference type="ARBA" id="ARBA00010396"/>
    </source>
</evidence>
<keyword evidence="5 6" id="KW-0949">S-adenosyl-L-methionine</keyword>
<dbReference type="PANTHER" id="PTHR11265">
    <property type="entry name" value="S-ADENOSYL-METHYLTRANSFERASE MRAW"/>
    <property type="match status" value="1"/>
</dbReference>
<dbReference type="Gene3D" id="1.10.150.170">
    <property type="entry name" value="Putative methyltransferase TM0872, insert domain"/>
    <property type="match status" value="1"/>
</dbReference>
<evidence type="ECO:0000256" key="3">
    <source>
        <dbReference type="ARBA" id="ARBA00022603"/>
    </source>
</evidence>
<dbReference type="PANTHER" id="PTHR11265:SF0">
    <property type="entry name" value="12S RRNA N4-METHYLCYTIDINE METHYLTRANSFERASE"/>
    <property type="match status" value="1"/>
</dbReference>
<evidence type="ECO:0000256" key="2">
    <source>
        <dbReference type="ARBA" id="ARBA00022552"/>
    </source>
</evidence>
<evidence type="ECO:0000256" key="4">
    <source>
        <dbReference type="ARBA" id="ARBA00022679"/>
    </source>
</evidence>